<dbReference type="SUPFAM" id="SSF144232">
    <property type="entry name" value="HIT/MYND zinc finger-like"/>
    <property type="match status" value="1"/>
</dbReference>
<evidence type="ECO:0000256" key="9">
    <source>
        <dbReference type="ARBA" id="ARBA00022833"/>
    </source>
</evidence>
<dbReference type="GO" id="GO:0008270">
    <property type="term" value="F:zinc ion binding"/>
    <property type="evidence" value="ECO:0007669"/>
    <property type="project" value="UniProtKB-KW"/>
</dbReference>
<dbReference type="Gene3D" id="1.10.220.160">
    <property type="match status" value="1"/>
</dbReference>
<keyword evidence="5" id="KW-0808">Transferase</keyword>
<dbReference type="InterPro" id="IPR001214">
    <property type="entry name" value="SET_dom"/>
</dbReference>
<evidence type="ECO:0000256" key="1">
    <source>
        <dbReference type="ARBA" id="ARBA00004123"/>
    </source>
</evidence>
<dbReference type="PROSITE" id="PS50865">
    <property type="entry name" value="ZF_MYND_2"/>
    <property type="match status" value="1"/>
</dbReference>
<dbReference type="eggNOG" id="KOG2084">
    <property type="taxonomic scope" value="Eukaryota"/>
</dbReference>
<reference evidence="18 19" key="1">
    <citation type="journal article" date="2014" name="Nat. Commun.">
        <title>Molecular traces of alternative social organization in a termite genome.</title>
        <authorList>
            <person name="Terrapon N."/>
            <person name="Li C."/>
            <person name="Robertson H.M."/>
            <person name="Ji L."/>
            <person name="Meng X."/>
            <person name="Booth W."/>
            <person name="Chen Z."/>
            <person name="Childers C.P."/>
            <person name="Glastad K.M."/>
            <person name="Gokhale K."/>
            <person name="Gowin J."/>
            <person name="Gronenberg W."/>
            <person name="Hermansen R.A."/>
            <person name="Hu H."/>
            <person name="Hunt B.G."/>
            <person name="Huylmans A.K."/>
            <person name="Khalil S.M."/>
            <person name="Mitchell R.D."/>
            <person name="Munoz-Torres M.C."/>
            <person name="Mustard J.A."/>
            <person name="Pan H."/>
            <person name="Reese J.T."/>
            <person name="Scharf M.E."/>
            <person name="Sun F."/>
            <person name="Vogel H."/>
            <person name="Xiao J."/>
            <person name="Yang W."/>
            <person name="Yang Z."/>
            <person name="Yang Z."/>
            <person name="Zhou J."/>
            <person name="Zhu J."/>
            <person name="Brent C.S."/>
            <person name="Elsik C.G."/>
            <person name="Goodisman M.A."/>
            <person name="Liberles D.A."/>
            <person name="Roe R.M."/>
            <person name="Vargo E.L."/>
            <person name="Vilcinskas A."/>
            <person name="Wang J."/>
            <person name="Bornberg-Bauer E."/>
            <person name="Korb J."/>
            <person name="Zhang G."/>
            <person name="Liebig J."/>
        </authorList>
    </citation>
    <scope>NUCLEOTIDE SEQUENCE [LARGE SCALE GENOMIC DNA]</scope>
    <source>
        <tissue evidence="18">Whole organism</tissue>
    </source>
</reference>
<keyword evidence="3" id="KW-0963">Cytoplasm</keyword>
<evidence type="ECO:0000259" key="17">
    <source>
        <dbReference type="PROSITE" id="PS50865"/>
    </source>
</evidence>
<organism evidence="18 19">
    <name type="scientific">Zootermopsis nevadensis</name>
    <name type="common">Dampwood termite</name>
    <dbReference type="NCBI Taxonomy" id="136037"/>
    <lineage>
        <taxon>Eukaryota</taxon>
        <taxon>Metazoa</taxon>
        <taxon>Ecdysozoa</taxon>
        <taxon>Arthropoda</taxon>
        <taxon>Hexapoda</taxon>
        <taxon>Insecta</taxon>
        <taxon>Pterygota</taxon>
        <taxon>Neoptera</taxon>
        <taxon>Polyneoptera</taxon>
        <taxon>Dictyoptera</taxon>
        <taxon>Blattodea</taxon>
        <taxon>Blattoidea</taxon>
        <taxon>Termitoidae</taxon>
        <taxon>Termopsidae</taxon>
        <taxon>Zootermopsis</taxon>
    </lineage>
</organism>
<keyword evidence="10" id="KW-0539">Nucleus</keyword>
<dbReference type="GO" id="GO:0008276">
    <property type="term" value="F:protein methyltransferase activity"/>
    <property type="evidence" value="ECO:0007669"/>
    <property type="project" value="UniProtKB-ARBA"/>
</dbReference>
<dbReference type="GO" id="GO:0042826">
    <property type="term" value="F:histone deacetylase binding"/>
    <property type="evidence" value="ECO:0007669"/>
    <property type="project" value="TreeGrafter"/>
</dbReference>
<dbReference type="Gene3D" id="1.25.40.10">
    <property type="entry name" value="Tetratricopeptide repeat domain"/>
    <property type="match status" value="1"/>
</dbReference>
<evidence type="ECO:0000259" key="16">
    <source>
        <dbReference type="PROSITE" id="PS50280"/>
    </source>
</evidence>
<evidence type="ECO:0000256" key="6">
    <source>
        <dbReference type="ARBA" id="ARBA00022691"/>
    </source>
</evidence>
<dbReference type="Pfam" id="PF00856">
    <property type="entry name" value="SET"/>
    <property type="match status" value="1"/>
</dbReference>
<evidence type="ECO:0000256" key="8">
    <source>
        <dbReference type="ARBA" id="ARBA00022771"/>
    </source>
</evidence>
<dbReference type="OMA" id="NYGQHYA"/>
<keyword evidence="7" id="KW-0479">Metal-binding</keyword>
<comment type="function">
    <text evidence="12">Protein-lysine N-methyltransferase. Monomethylates PRMT5, modulating its transcriptional activity. May also act as a histone methyltransferase. Plays a critical role in cardiac development. Acts as a key epigenetic regulator of gene expression during cardiac development via its dual activities as a methyltransferase and negative regulator of HDAC1.</text>
</comment>
<dbReference type="CDD" id="cd10536">
    <property type="entry name" value="SET_SMYD4"/>
    <property type="match status" value="1"/>
</dbReference>
<dbReference type="InterPro" id="IPR052097">
    <property type="entry name" value="SET-MYND_domain_protein"/>
</dbReference>
<evidence type="ECO:0000256" key="3">
    <source>
        <dbReference type="ARBA" id="ARBA00022490"/>
    </source>
</evidence>
<dbReference type="AlphaFoldDB" id="A0A067RTA7"/>
<keyword evidence="6" id="KW-0949">S-adenosyl-L-methionine</keyword>
<dbReference type="GO" id="GO:0005737">
    <property type="term" value="C:cytoplasm"/>
    <property type="evidence" value="ECO:0007669"/>
    <property type="project" value="UniProtKB-SubCell"/>
</dbReference>
<dbReference type="SUPFAM" id="SSF48452">
    <property type="entry name" value="TPR-like"/>
    <property type="match status" value="1"/>
</dbReference>
<evidence type="ECO:0000256" key="15">
    <source>
        <dbReference type="PROSITE-ProRule" id="PRU00134"/>
    </source>
</evidence>
<dbReference type="Gene3D" id="6.10.140.2220">
    <property type="match status" value="1"/>
</dbReference>
<gene>
    <name evidence="18" type="ORF">L798_10917</name>
</gene>
<keyword evidence="4" id="KW-0489">Methyltransferase</keyword>
<dbReference type="InterPro" id="IPR011990">
    <property type="entry name" value="TPR-like_helical_dom_sf"/>
</dbReference>
<evidence type="ECO:0000256" key="12">
    <source>
        <dbReference type="ARBA" id="ARBA00093423"/>
    </source>
</evidence>
<proteinExistence type="predicted"/>
<dbReference type="InParanoid" id="A0A067RTA7"/>
<dbReference type="Pfam" id="PF01753">
    <property type="entry name" value="zf-MYND"/>
    <property type="match status" value="1"/>
</dbReference>
<keyword evidence="9" id="KW-0862">Zinc</keyword>
<dbReference type="SUPFAM" id="SSF82199">
    <property type="entry name" value="SET domain"/>
    <property type="match status" value="1"/>
</dbReference>
<sequence>MLKMETVGEIFQELCSYLRIKRRVESVSELFAKQTSNSNRVEIASQLLKEHNLIATPGRYLRGNEKSLTRSIDLRNSGNKAFQKKDDKTALMLYTQSIATAPFPSMSKISNEELETDFAENEDDTSVALALALANRSAVLFSMSNYEACLSDIKQAMKYNYPNKLLYKLFERQGKCFQALGNLKSAMESLFDARKWLFSASALTEEKKETIRLEIENFVQHLANSKTTEISHSLQIEQPLLPSCSYGKNHEILCASDCVELKFIPEMGRYIVATRDIRPGDVLVVEKPFASVLLPDCYWTHCYNCLQPSQSLLPCYHCSTVMYCSEKCRTSSWDNSHYIDCPMLDILQKLKIGNMSFLALRIVILVCKCQDIQSLITSLEDEGKCIDRNRGFNNNGTYSSSDYSAIYWLVGNTEKREVGDLFRRAVTAACILNCLETMTDLFSVDTSSSPPDITNYKLLVGGLLLRHLQNLPCNAHEVSGLVRSETRTLKDGVPVWKSVEVGAAAHAVLSLLNHSCDPNVVRHSYQGDTAVLRAIRPIAKGEQVLDNYGYHYALHDRTERKSHLETQYHFTCMCVACTEDWPSYNLLPNINPIYLCARCRCILPALPVDPTGIRFTTCTNCSESHDMTDIISKIETSSEEFCQNLEHVVSGEGCDWEGLAQKLLSSSLRLFNHSSPYIPVQLITPYNL</sequence>
<evidence type="ECO:0000256" key="10">
    <source>
        <dbReference type="ARBA" id="ARBA00023242"/>
    </source>
</evidence>
<dbReference type="Proteomes" id="UP000027135">
    <property type="component" value="Unassembled WGS sequence"/>
</dbReference>
<dbReference type="GO" id="GO:0008170">
    <property type="term" value="F:N-methyltransferase activity"/>
    <property type="evidence" value="ECO:0007669"/>
    <property type="project" value="UniProtKB-ARBA"/>
</dbReference>
<evidence type="ECO:0000256" key="5">
    <source>
        <dbReference type="ARBA" id="ARBA00022679"/>
    </source>
</evidence>
<feature type="domain" description="MYND-type" evidence="17">
    <location>
        <begin position="302"/>
        <end position="341"/>
    </location>
</feature>
<dbReference type="GO" id="GO:0005634">
    <property type="term" value="C:nucleus"/>
    <property type="evidence" value="ECO:0007669"/>
    <property type="project" value="UniProtKB-SubCell"/>
</dbReference>
<evidence type="ECO:0000256" key="14">
    <source>
        <dbReference type="ARBA" id="ARBA00093680"/>
    </source>
</evidence>
<keyword evidence="19" id="KW-1185">Reference proteome</keyword>
<dbReference type="STRING" id="136037.A0A067RTA7"/>
<protein>
    <recommendedName>
        <fullName evidence="13">Protein-lysine N-methyltransferase SMYD4</fullName>
    </recommendedName>
    <alternativeName>
        <fullName evidence="14">SET and MYND domain-containing protein 4</fullName>
    </alternativeName>
</protein>
<dbReference type="PANTHER" id="PTHR46165">
    <property type="entry name" value="SET AND MYND DOMAIN-CONTAINING PROTEIN 4"/>
    <property type="match status" value="1"/>
</dbReference>
<evidence type="ECO:0000256" key="2">
    <source>
        <dbReference type="ARBA" id="ARBA00004496"/>
    </source>
</evidence>
<dbReference type="InterPro" id="IPR002893">
    <property type="entry name" value="Znf_MYND"/>
</dbReference>
<name>A0A067RTA7_ZOONE</name>
<evidence type="ECO:0000256" key="11">
    <source>
        <dbReference type="ARBA" id="ARBA00048985"/>
    </source>
</evidence>
<dbReference type="PROSITE" id="PS50280">
    <property type="entry name" value="SET"/>
    <property type="match status" value="1"/>
</dbReference>
<dbReference type="SMART" id="SM00317">
    <property type="entry name" value="SET"/>
    <property type="match status" value="1"/>
</dbReference>
<accession>A0A067RTA7</accession>
<dbReference type="InterPro" id="IPR044421">
    <property type="entry name" value="SMYD4_SET"/>
</dbReference>
<dbReference type="EMBL" id="KK852475">
    <property type="protein sequence ID" value="KDR23054.1"/>
    <property type="molecule type" value="Genomic_DNA"/>
</dbReference>
<dbReference type="GO" id="GO:0032259">
    <property type="term" value="P:methylation"/>
    <property type="evidence" value="ECO:0007669"/>
    <property type="project" value="UniProtKB-KW"/>
</dbReference>
<evidence type="ECO:0000256" key="7">
    <source>
        <dbReference type="ARBA" id="ARBA00022723"/>
    </source>
</evidence>
<dbReference type="PANTHER" id="PTHR46165:SF2">
    <property type="entry name" value="SET AND MYND DOMAIN-CONTAINING PROTEIN 4"/>
    <property type="match status" value="1"/>
</dbReference>
<evidence type="ECO:0000313" key="18">
    <source>
        <dbReference type="EMBL" id="KDR23054.1"/>
    </source>
</evidence>
<evidence type="ECO:0000256" key="4">
    <source>
        <dbReference type="ARBA" id="ARBA00022603"/>
    </source>
</evidence>
<comment type="subcellular location">
    <subcellularLocation>
        <location evidence="2">Cytoplasm</location>
    </subcellularLocation>
    <subcellularLocation>
        <location evidence="1">Nucleus</location>
    </subcellularLocation>
</comment>
<comment type="catalytic activity">
    <reaction evidence="11">
        <text>L-lysyl-[protein] + S-adenosyl-L-methionine = N(6)-methyl-L-lysyl-[protein] + S-adenosyl-L-homocysteine + H(+)</text>
        <dbReference type="Rhea" id="RHEA:51736"/>
        <dbReference type="Rhea" id="RHEA-COMP:9752"/>
        <dbReference type="Rhea" id="RHEA-COMP:13053"/>
        <dbReference type="ChEBI" id="CHEBI:15378"/>
        <dbReference type="ChEBI" id="CHEBI:29969"/>
        <dbReference type="ChEBI" id="CHEBI:57856"/>
        <dbReference type="ChEBI" id="CHEBI:59789"/>
        <dbReference type="ChEBI" id="CHEBI:61929"/>
    </reaction>
</comment>
<keyword evidence="8 15" id="KW-0863">Zinc-finger</keyword>
<dbReference type="InterPro" id="IPR046341">
    <property type="entry name" value="SET_dom_sf"/>
</dbReference>
<dbReference type="GO" id="GO:0008757">
    <property type="term" value="F:S-adenosylmethionine-dependent methyltransferase activity"/>
    <property type="evidence" value="ECO:0007669"/>
    <property type="project" value="UniProtKB-ARBA"/>
</dbReference>
<evidence type="ECO:0000313" key="19">
    <source>
        <dbReference type="Proteomes" id="UP000027135"/>
    </source>
</evidence>
<evidence type="ECO:0000256" key="13">
    <source>
        <dbReference type="ARBA" id="ARBA00093635"/>
    </source>
</evidence>
<feature type="domain" description="SET" evidence="16">
    <location>
        <begin position="257"/>
        <end position="549"/>
    </location>
</feature>
<dbReference type="Gene3D" id="2.170.270.10">
    <property type="entry name" value="SET domain"/>
    <property type="match status" value="1"/>
</dbReference>